<dbReference type="InterPro" id="IPR018389">
    <property type="entry name" value="DctP_fam"/>
</dbReference>
<evidence type="ECO:0000256" key="2">
    <source>
        <dbReference type="ARBA" id="ARBA00022448"/>
    </source>
</evidence>
<gene>
    <name evidence="5" type="ORF">SAMN05446037_100485</name>
</gene>
<evidence type="ECO:0000313" key="5">
    <source>
        <dbReference type="EMBL" id="SNS10330.1"/>
    </source>
</evidence>
<dbReference type="SUPFAM" id="SSF53850">
    <property type="entry name" value="Periplasmic binding protein-like II"/>
    <property type="match status" value="1"/>
</dbReference>
<keyword evidence="3 4" id="KW-0732">Signal</keyword>
<dbReference type="OrthoDB" id="2796at2"/>
<evidence type="ECO:0000256" key="4">
    <source>
        <dbReference type="SAM" id="SignalP"/>
    </source>
</evidence>
<organism evidence="5 6">
    <name type="scientific">Anaerovirgula multivorans</name>
    <dbReference type="NCBI Taxonomy" id="312168"/>
    <lineage>
        <taxon>Bacteria</taxon>
        <taxon>Bacillati</taxon>
        <taxon>Bacillota</taxon>
        <taxon>Clostridia</taxon>
        <taxon>Peptostreptococcales</taxon>
        <taxon>Natronincolaceae</taxon>
        <taxon>Anaerovirgula</taxon>
    </lineage>
</organism>
<keyword evidence="5" id="KW-0675">Receptor</keyword>
<sequence length="345" mass="38041">MKKALSLLLVFMLLVSLMVGCSKPAEPTGDTAGGTEEKGNDFPTMTLRMSTTTAETSPWTKGAQKFAELVSERTDGKVTINVFPNEQLSNGNQPGGIEQLQNGVTDLSYHSTIIYSVLDPKYSVISMPWILPNNDEVDAALNGAPGEAIKQLTREKGIEPLAFGENGFRQVTNSKKAISSPQDMGGMKIRIPAMQMYTDLYKALGADPTVMNFAEVFTALQQGAIDGQENPLAIIVSSNLYEVQDYISLWNYSYDALILGMNKAKFDSLSPALQEVILEAAKEASAYQVQLNREEEAKNLQLLKDKGMTVTEFTDAEIEVFREKVAPVYEKYEDIIGKDLMDMFR</sequence>
<dbReference type="GO" id="GO:0030288">
    <property type="term" value="C:outer membrane-bounded periplasmic space"/>
    <property type="evidence" value="ECO:0007669"/>
    <property type="project" value="InterPro"/>
</dbReference>
<dbReference type="InterPro" id="IPR004682">
    <property type="entry name" value="TRAP_DctP"/>
</dbReference>
<dbReference type="AlphaFoldDB" id="A0A239BQQ3"/>
<dbReference type="InterPro" id="IPR038404">
    <property type="entry name" value="TRAP_DctP_sf"/>
</dbReference>
<dbReference type="PIRSF" id="PIRSF006470">
    <property type="entry name" value="DctB"/>
    <property type="match status" value="1"/>
</dbReference>
<feature type="chain" id="PRO_5013031697" evidence="4">
    <location>
        <begin position="25"/>
        <end position="345"/>
    </location>
</feature>
<evidence type="ECO:0000256" key="3">
    <source>
        <dbReference type="ARBA" id="ARBA00022729"/>
    </source>
</evidence>
<dbReference type="Pfam" id="PF03480">
    <property type="entry name" value="DctP"/>
    <property type="match status" value="1"/>
</dbReference>
<protein>
    <submittedName>
        <fullName evidence="5">Tripartite ATP-independent transporter solute receptor, DctP family</fullName>
    </submittedName>
</protein>
<comment type="similarity">
    <text evidence="1">Belongs to the bacterial solute-binding protein 7 family.</text>
</comment>
<dbReference type="PANTHER" id="PTHR33376:SF7">
    <property type="entry name" value="C4-DICARBOXYLATE-BINDING PROTEIN DCTB"/>
    <property type="match status" value="1"/>
</dbReference>
<reference evidence="5 6" key="1">
    <citation type="submission" date="2017-06" db="EMBL/GenBank/DDBJ databases">
        <authorList>
            <person name="Kim H.J."/>
            <person name="Triplett B.A."/>
        </authorList>
    </citation>
    <scope>NUCLEOTIDE SEQUENCE [LARGE SCALE GENOMIC DNA]</scope>
    <source>
        <strain evidence="5 6">SCA</strain>
    </source>
</reference>
<accession>A0A239BQQ3</accession>
<keyword evidence="2" id="KW-0813">Transport</keyword>
<dbReference type="NCBIfam" id="NF037995">
    <property type="entry name" value="TRAP_S1"/>
    <property type="match status" value="1"/>
</dbReference>
<dbReference type="RefSeq" id="WP_089281873.1">
    <property type="nucleotide sequence ID" value="NZ_FZOJ01000004.1"/>
</dbReference>
<proteinExistence type="inferred from homology"/>
<dbReference type="Gene3D" id="3.40.190.170">
    <property type="entry name" value="Bacterial extracellular solute-binding protein, family 7"/>
    <property type="match status" value="1"/>
</dbReference>
<evidence type="ECO:0000313" key="6">
    <source>
        <dbReference type="Proteomes" id="UP000198304"/>
    </source>
</evidence>
<dbReference type="NCBIfam" id="TIGR00787">
    <property type="entry name" value="dctP"/>
    <property type="match status" value="1"/>
</dbReference>
<name>A0A239BQQ3_9FIRM</name>
<dbReference type="PROSITE" id="PS51257">
    <property type="entry name" value="PROKAR_LIPOPROTEIN"/>
    <property type="match status" value="1"/>
</dbReference>
<dbReference type="PANTHER" id="PTHR33376">
    <property type="match status" value="1"/>
</dbReference>
<dbReference type="EMBL" id="FZOJ01000004">
    <property type="protein sequence ID" value="SNS10330.1"/>
    <property type="molecule type" value="Genomic_DNA"/>
</dbReference>
<feature type="signal peptide" evidence="4">
    <location>
        <begin position="1"/>
        <end position="24"/>
    </location>
</feature>
<dbReference type="GO" id="GO:0055085">
    <property type="term" value="P:transmembrane transport"/>
    <property type="evidence" value="ECO:0007669"/>
    <property type="project" value="InterPro"/>
</dbReference>
<evidence type="ECO:0000256" key="1">
    <source>
        <dbReference type="ARBA" id="ARBA00009023"/>
    </source>
</evidence>
<dbReference type="CDD" id="cd13678">
    <property type="entry name" value="PBP2_TRAP_DctP10"/>
    <property type="match status" value="1"/>
</dbReference>
<keyword evidence="6" id="KW-1185">Reference proteome</keyword>
<dbReference type="Proteomes" id="UP000198304">
    <property type="component" value="Unassembled WGS sequence"/>
</dbReference>